<feature type="binding site" evidence="9">
    <location>
        <position position="350"/>
    </location>
    <ligand>
        <name>ATP</name>
        <dbReference type="ChEBI" id="CHEBI:30616"/>
    </ligand>
</feature>
<evidence type="ECO:0000256" key="10">
    <source>
        <dbReference type="SAM" id="MobiDB-lite"/>
    </source>
</evidence>
<comment type="similarity">
    <text evidence="1">Belongs to the protein kinase superfamily. CAMK Ser/Thr protein kinase family. CHEK2 subfamily.</text>
</comment>
<evidence type="ECO:0000256" key="3">
    <source>
        <dbReference type="ARBA" id="ARBA00022527"/>
    </source>
</evidence>
<feature type="region of interest" description="Disordered" evidence="10">
    <location>
        <begin position="1261"/>
        <end position="1292"/>
    </location>
</feature>
<reference evidence="13 14" key="1">
    <citation type="journal article" date="2012" name="BMC Genomics">
        <title>Sequencing the genome of Marssonina brunnea reveals fungus-poplar co-evolution.</title>
        <authorList>
            <person name="Zhu S."/>
            <person name="Cao Y.-Z."/>
            <person name="Jiang C."/>
            <person name="Tan B.-Y."/>
            <person name="Wang Z."/>
            <person name="Feng S."/>
            <person name="Zhang L."/>
            <person name="Su X.-H."/>
            <person name="Brejova B."/>
            <person name="Vinar T."/>
            <person name="Xu M."/>
            <person name="Wang M.-X."/>
            <person name="Zhang S.-G."/>
            <person name="Huang M.-R."/>
            <person name="Wu R."/>
            <person name="Zhou Y."/>
        </authorList>
    </citation>
    <scope>NUCLEOTIDE SEQUENCE [LARGE SCALE GENOMIC DNA]</scope>
    <source>
        <strain evidence="13 14">MB_m1</strain>
    </source>
</reference>
<dbReference type="KEGG" id="mbe:MBM_02234"/>
<sequence>MEDSPLRPSQVTQPGTANSSSIALPSSPLFPDPSSPANPQDNFADDPYWVATQIVTDPRRLGQAGSGLSSEDLGDIICILHPTTQAASRAAALIHEDPNAHPGCTLVSANNVEMRVKGSKDTAKDTSYQLAAEGLVLCDLVLRLSAPLKDPLGGFQFGRSPSRCDFVLGKDQASKRISNIHFRIYLNEHGYLMLEDQSTNGTAVDGALLRGKEKENNKQHRRTLEHGSVITLAMTPPEQDYQFMVRIPPRDQASEQELWSQNLRAFILHTANLRMHKEARIAAGGLEKKGPPNLFPTAPATPDPNLPSGKVIRVWKGGPKYNRLEMIGKGAFAVVYKLTDKYDGVPYAAKELEKRRFMKNGILDQKVDNEMKIMRKIKHPHVVQFIEHVDWDEYLYIIMEFIPGGDLGSLISREGYLPEPDVQIMAKQLLSALKYLHDGGITHRDVKPDNILISTRNPLHVKLTDFGLSKMIDGEDTFLRTFCGTLLYCAPEVYSEYREYDETGKRSLRGMDKRFLPPQRYGHAVDIWSTAGVLFYALCGSPPFPVKKNTSYQELLNQIMTCHLDIRPLQLANVSENGIRFVKSMLIVRPEQRATIEQLEQRSWFLGGNSFQDSMENDEVDQIGGDDSNFETQLEQGTSQLSINPELEEFDDSQLMIDDDLSHLLDDSQEMMDGDDMSLPLELQPREIPSSFANSDSNSSAETQTYRMVHGGGNSEDTVGRLFGEVNASAIGSSGALPLDHLHLPFQTTANNHGTAPDDSQQSRYLQESPGDNHRGQSQGIPAAATVPTIMPPPPPPPPTPSTRNPITAARHPEIEDRAVRESSLMGAEAMVGNLNMHSPASATSPGAEAMVGNLNSPASATFPGTESLAPTTEDTREAFGSVRRPREEEEEDWDDESWRPADLPIKRRKSSRQIDMRIPPTVFWDPSDRSTHHYDYPSMTSMQFKSYQEYAEKKGEVFAHGQNIFEVTMQSFRNSRSPSLEPERAASEPIKDEGRRMLMKRDERKLEEPRGGRGKSESRTGEHPVAQENFIPLTAHPFDTASKAKSTTTHYAFDFPSVGNDFQAPKRILAKAVSTVDSCLAISLNITDSAFSWGRGESTTTRYANGKEDRVPKYAFKTMLFKPGYYKDKPAPLDTTHVWNQRDTDMSFYISTKATLGIWVNGAHIPGHDLQHPNAESLFWGELRNGDIITVWRNDSKVPGAKKHTRLRFECFWGKSMEVRKEPFHIIEEGAFLDELEEACLIQEGAIINENKHRRAEDMKVLQREKEEKSARQNEKAIKFESSFSGAPSTE</sequence>
<dbReference type="SUPFAM" id="SSF56112">
    <property type="entry name" value="Protein kinase-like (PK-like)"/>
    <property type="match status" value="1"/>
</dbReference>
<dbReference type="InParanoid" id="K1X1V8"/>
<dbReference type="GO" id="GO:0004674">
    <property type="term" value="F:protein serine/threonine kinase activity"/>
    <property type="evidence" value="ECO:0007669"/>
    <property type="project" value="UniProtKB-KW"/>
</dbReference>
<accession>K1X1V8</accession>
<dbReference type="SMART" id="SM00220">
    <property type="entry name" value="S_TKc"/>
    <property type="match status" value="1"/>
</dbReference>
<dbReference type="EC" id="2.7.11.1" evidence="2"/>
<dbReference type="STRING" id="1072389.K1X1V8"/>
<evidence type="ECO:0000256" key="7">
    <source>
        <dbReference type="ARBA" id="ARBA00047899"/>
    </source>
</evidence>
<keyword evidence="14" id="KW-1185">Reference proteome</keyword>
<dbReference type="RefSeq" id="XP_007290123.1">
    <property type="nucleotide sequence ID" value="XM_007290061.1"/>
</dbReference>
<dbReference type="PANTHER" id="PTHR44167:SF24">
    <property type="entry name" value="SERINE_THREONINE-PROTEIN KINASE CHK2"/>
    <property type="match status" value="1"/>
</dbReference>
<dbReference type="InterPro" id="IPR011009">
    <property type="entry name" value="Kinase-like_dom_sf"/>
</dbReference>
<feature type="region of interest" description="Disordered" evidence="10">
    <location>
        <begin position="1"/>
        <end position="45"/>
    </location>
</feature>
<feature type="compositionally biased region" description="Polar residues" evidence="10">
    <location>
        <begin position="748"/>
        <end position="766"/>
    </location>
</feature>
<dbReference type="PANTHER" id="PTHR44167">
    <property type="entry name" value="OVARIAN-SPECIFIC SERINE/THREONINE-PROTEIN KINASE LOK-RELATED"/>
    <property type="match status" value="1"/>
</dbReference>
<keyword evidence="5 13" id="KW-0418">Kinase</keyword>
<dbReference type="InterPro" id="IPR000719">
    <property type="entry name" value="Prot_kinase_dom"/>
</dbReference>
<feature type="compositionally biased region" description="Basic and acidic residues" evidence="10">
    <location>
        <begin position="1261"/>
        <end position="1280"/>
    </location>
</feature>
<dbReference type="Pfam" id="PF00498">
    <property type="entry name" value="FHA"/>
    <property type="match status" value="1"/>
</dbReference>
<dbReference type="Proteomes" id="UP000006753">
    <property type="component" value="Unassembled WGS sequence"/>
</dbReference>
<comment type="catalytic activity">
    <reaction evidence="7">
        <text>L-threonyl-[protein] + ATP = O-phospho-L-threonyl-[protein] + ADP + H(+)</text>
        <dbReference type="Rhea" id="RHEA:46608"/>
        <dbReference type="Rhea" id="RHEA-COMP:11060"/>
        <dbReference type="Rhea" id="RHEA-COMP:11605"/>
        <dbReference type="ChEBI" id="CHEBI:15378"/>
        <dbReference type="ChEBI" id="CHEBI:30013"/>
        <dbReference type="ChEBI" id="CHEBI:30616"/>
        <dbReference type="ChEBI" id="CHEBI:61977"/>
        <dbReference type="ChEBI" id="CHEBI:456216"/>
        <dbReference type="EC" id="2.7.11.1"/>
    </reaction>
</comment>
<feature type="domain" description="Protein kinase" evidence="12">
    <location>
        <begin position="321"/>
        <end position="605"/>
    </location>
</feature>
<evidence type="ECO:0000256" key="4">
    <source>
        <dbReference type="ARBA" id="ARBA00022741"/>
    </source>
</evidence>
<dbReference type="InterPro" id="IPR017441">
    <property type="entry name" value="Protein_kinase_ATP_BS"/>
</dbReference>
<gene>
    <name evidence="13" type="ORF">MBM_02234</name>
</gene>
<dbReference type="OrthoDB" id="504170at2759"/>
<dbReference type="GO" id="GO:0051598">
    <property type="term" value="P:meiotic recombination checkpoint signaling"/>
    <property type="evidence" value="ECO:0007669"/>
    <property type="project" value="TreeGrafter"/>
</dbReference>
<evidence type="ECO:0000256" key="8">
    <source>
        <dbReference type="ARBA" id="ARBA00048679"/>
    </source>
</evidence>
<keyword evidence="3" id="KW-0723">Serine/threonine-protein kinase</keyword>
<keyword evidence="4 9" id="KW-0547">Nucleotide-binding</keyword>
<evidence type="ECO:0000256" key="9">
    <source>
        <dbReference type="PROSITE-ProRule" id="PRU10141"/>
    </source>
</evidence>
<evidence type="ECO:0000259" key="12">
    <source>
        <dbReference type="PROSITE" id="PS50011"/>
    </source>
</evidence>
<evidence type="ECO:0000259" key="11">
    <source>
        <dbReference type="PROSITE" id="PS50006"/>
    </source>
</evidence>
<evidence type="ECO:0000256" key="1">
    <source>
        <dbReference type="ARBA" id="ARBA00005575"/>
    </source>
</evidence>
<evidence type="ECO:0000256" key="6">
    <source>
        <dbReference type="ARBA" id="ARBA00022840"/>
    </source>
</evidence>
<evidence type="ECO:0000256" key="5">
    <source>
        <dbReference type="ARBA" id="ARBA00022777"/>
    </source>
</evidence>
<keyword evidence="5 13" id="KW-0808">Transferase</keyword>
<organism evidence="13 14">
    <name type="scientific">Marssonina brunnea f. sp. multigermtubi (strain MB_m1)</name>
    <name type="common">Marssonina leaf spot fungus</name>
    <dbReference type="NCBI Taxonomy" id="1072389"/>
    <lineage>
        <taxon>Eukaryota</taxon>
        <taxon>Fungi</taxon>
        <taxon>Dikarya</taxon>
        <taxon>Ascomycota</taxon>
        <taxon>Pezizomycotina</taxon>
        <taxon>Leotiomycetes</taxon>
        <taxon>Helotiales</taxon>
        <taxon>Drepanopezizaceae</taxon>
        <taxon>Drepanopeziza</taxon>
    </lineage>
</organism>
<dbReference type="GO" id="GO:0005737">
    <property type="term" value="C:cytoplasm"/>
    <property type="evidence" value="ECO:0007669"/>
    <property type="project" value="TreeGrafter"/>
</dbReference>
<evidence type="ECO:0000313" key="13">
    <source>
        <dbReference type="EMBL" id="EKD18997.1"/>
    </source>
</evidence>
<dbReference type="InterPro" id="IPR000253">
    <property type="entry name" value="FHA_dom"/>
</dbReference>
<feature type="compositionally biased region" description="Pro residues" evidence="10">
    <location>
        <begin position="790"/>
        <end position="801"/>
    </location>
</feature>
<keyword evidence="6 9" id="KW-0067">ATP-binding</keyword>
<dbReference type="GO" id="GO:0005634">
    <property type="term" value="C:nucleus"/>
    <property type="evidence" value="ECO:0007669"/>
    <property type="project" value="TreeGrafter"/>
</dbReference>
<dbReference type="PROSITE" id="PS00107">
    <property type="entry name" value="PROTEIN_KINASE_ATP"/>
    <property type="match status" value="1"/>
</dbReference>
<dbReference type="EMBL" id="JH921431">
    <property type="protein sequence ID" value="EKD18997.1"/>
    <property type="molecule type" value="Genomic_DNA"/>
</dbReference>
<dbReference type="SMART" id="SM00240">
    <property type="entry name" value="FHA"/>
    <property type="match status" value="1"/>
</dbReference>
<protein>
    <recommendedName>
        <fullName evidence="2">non-specific serine/threonine protein kinase</fullName>
        <ecNumber evidence="2">2.7.11.1</ecNumber>
    </recommendedName>
</protein>
<dbReference type="GO" id="GO:0005524">
    <property type="term" value="F:ATP binding"/>
    <property type="evidence" value="ECO:0007669"/>
    <property type="project" value="UniProtKB-UniRule"/>
</dbReference>
<dbReference type="Pfam" id="PF00069">
    <property type="entry name" value="Pkinase"/>
    <property type="match status" value="1"/>
</dbReference>
<feature type="compositionally biased region" description="Polar residues" evidence="10">
    <location>
        <begin position="7"/>
        <end position="23"/>
    </location>
</feature>
<evidence type="ECO:0000313" key="14">
    <source>
        <dbReference type="Proteomes" id="UP000006753"/>
    </source>
</evidence>
<dbReference type="eggNOG" id="KOG0615">
    <property type="taxonomic scope" value="Eukaryota"/>
</dbReference>
<feature type="compositionally biased region" description="Basic and acidic residues" evidence="10">
    <location>
        <begin position="982"/>
        <end position="1023"/>
    </location>
</feature>
<feature type="domain" description="FHA" evidence="11">
    <location>
        <begin position="155"/>
        <end position="209"/>
    </location>
</feature>
<dbReference type="PROSITE" id="PS50006">
    <property type="entry name" value="FHA_DOMAIN"/>
    <property type="match status" value="1"/>
</dbReference>
<dbReference type="HOGENOM" id="CLU_003637_1_0_1"/>
<comment type="catalytic activity">
    <reaction evidence="8">
        <text>L-seryl-[protein] + ATP = O-phospho-L-seryl-[protein] + ADP + H(+)</text>
        <dbReference type="Rhea" id="RHEA:17989"/>
        <dbReference type="Rhea" id="RHEA-COMP:9863"/>
        <dbReference type="Rhea" id="RHEA-COMP:11604"/>
        <dbReference type="ChEBI" id="CHEBI:15378"/>
        <dbReference type="ChEBI" id="CHEBI:29999"/>
        <dbReference type="ChEBI" id="CHEBI:30616"/>
        <dbReference type="ChEBI" id="CHEBI:83421"/>
        <dbReference type="ChEBI" id="CHEBI:456216"/>
        <dbReference type="EC" id="2.7.11.1"/>
    </reaction>
</comment>
<dbReference type="FunFam" id="3.30.200.20:FF:000470">
    <property type="entry name" value="Serine/threonine-protein kinase RAD53"/>
    <property type="match status" value="1"/>
</dbReference>
<feature type="region of interest" description="Disordered" evidence="10">
    <location>
        <begin position="974"/>
        <end position="1024"/>
    </location>
</feature>
<feature type="compositionally biased region" description="Polar residues" evidence="10">
    <location>
        <begin position="1283"/>
        <end position="1292"/>
    </location>
</feature>
<dbReference type="InterPro" id="IPR008271">
    <property type="entry name" value="Ser/Thr_kinase_AS"/>
</dbReference>
<proteinExistence type="inferred from homology"/>
<dbReference type="Gene3D" id="2.60.200.20">
    <property type="match status" value="1"/>
</dbReference>
<dbReference type="GeneID" id="18758169"/>
<feature type="region of interest" description="Disordered" evidence="10">
    <location>
        <begin position="748"/>
        <end position="807"/>
    </location>
</feature>
<dbReference type="SUPFAM" id="SSF49879">
    <property type="entry name" value="SMAD/FHA domain"/>
    <property type="match status" value="1"/>
</dbReference>
<dbReference type="OMA" id="PRRDNEY"/>
<dbReference type="PROSITE" id="PS00108">
    <property type="entry name" value="PROTEIN_KINASE_ST"/>
    <property type="match status" value="1"/>
</dbReference>
<evidence type="ECO:0000256" key="2">
    <source>
        <dbReference type="ARBA" id="ARBA00012513"/>
    </source>
</evidence>
<name>K1X1V8_MARBU</name>
<dbReference type="PROSITE" id="PS50011">
    <property type="entry name" value="PROTEIN_KINASE_DOM"/>
    <property type="match status" value="1"/>
</dbReference>
<feature type="compositionally biased region" description="Polar residues" evidence="10">
    <location>
        <begin position="854"/>
        <end position="873"/>
    </location>
</feature>
<dbReference type="InterPro" id="IPR008984">
    <property type="entry name" value="SMAD_FHA_dom_sf"/>
</dbReference>
<feature type="region of interest" description="Disordered" evidence="10">
    <location>
        <begin position="838"/>
        <end position="898"/>
    </location>
</feature>
<dbReference type="Gene3D" id="1.10.510.10">
    <property type="entry name" value="Transferase(Phosphotransferase) domain 1"/>
    <property type="match status" value="1"/>
</dbReference>